<evidence type="ECO:0000313" key="3">
    <source>
        <dbReference type="Proteomes" id="UP000216021"/>
    </source>
</evidence>
<dbReference type="Proteomes" id="UP000216021">
    <property type="component" value="Unassembled WGS sequence"/>
</dbReference>
<dbReference type="RefSeq" id="WP_076944360.1">
    <property type="nucleotide sequence ID" value="NZ_MOXD01000024.1"/>
</dbReference>
<reference evidence="2 3" key="1">
    <citation type="submission" date="2016-11" db="EMBL/GenBank/DDBJ databases">
        <title>Rahnella oryzae sp. nov., isolated from rice root.</title>
        <authorList>
            <person name="Zhang X.-X."/>
            <person name="Zhang J."/>
        </authorList>
    </citation>
    <scope>NUCLEOTIDE SEQUENCE [LARGE SCALE GENOMIC DNA]</scope>
    <source>
        <strain evidence="2 3">J11-6</strain>
    </source>
</reference>
<name>A0A1S8CDN1_9GAMM</name>
<dbReference type="OrthoDB" id="6497114at2"/>
<keyword evidence="3" id="KW-1185">Reference proteome</keyword>
<dbReference type="STRING" id="2034155.BMI79_21780"/>
<evidence type="ECO:0000256" key="1">
    <source>
        <dbReference type="SAM" id="Phobius"/>
    </source>
</evidence>
<feature type="transmembrane region" description="Helical" evidence="1">
    <location>
        <begin position="88"/>
        <end position="113"/>
    </location>
</feature>
<feature type="transmembrane region" description="Helical" evidence="1">
    <location>
        <begin position="60"/>
        <end position="82"/>
    </location>
</feature>
<sequence length="120" mass="13681">MSLFNKIKSAYNKNQAMQEEGKQQLLKGDLGLKKTFWGYWFLIMLVINVLLFFTERRFHILFLNAASLYVGITALIAIKNTLNSTNKFWGITALVIVSLSVIVDVLAFIGIVFEQYIDAL</sequence>
<proteinExistence type="predicted"/>
<gene>
    <name evidence="2" type="ORF">BMI79_21780</name>
</gene>
<comment type="caution">
    <text evidence="2">The sequence shown here is derived from an EMBL/GenBank/DDBJ whole genome shotgun (WGS) entry which is preliminary data.</text>
</comment>
<evidence type="ECO:0000313" key="2">
    <source>
        <dbReference type="EMBL" id="OMQ18777.1"/>
    </source>
</evidence>
<keyword evidence="1" id="KW-0812">Transmembrane</keyword>
<keyword evidence="1" id="KW-1133">Transmembrane helix</keyword>
<feature type="transmembrane region" description="Helical" evidence="1">
    <location>
        <begin position="36"/>
        <end position="53"/>
    </location>
</feature>
<accession>A0A1S8CDN1</accession>
<dbReference type="EMBL" id="MOXD01000024">
    <property type="protein sequence ID" value="OMQ18777.1"/>
    <property type="molecule type" value="Genomic_DNA"/>
</dbReference>
<protein>
    <submittedName>
        <fullName evidence="2">Uncharacterized protein</fullName>
    </submittedName>
</protein>
<organism evidence="2 3">
    <name type="scientific">Serratia oryzae</name>
    <dbReference type="NCBI Taxonomy" id="2034155"/>
    <lineage>
        <taxon>Bacteria</taxon>
        <taxon>Pseudomonadati</taxon>
        <taxon>Pseudomonadota</taxon>
        <taxon>Gammaproteobacteria</taxon>
        <taxon>Enterobacterales</taxon>
        <taxon>Yersiniaceae</taxon>
        <taxon>Serratia</taxon>
    </lineage>
</organism>
<dbReference type="AlphaFoldDB" id="A0A1S8CDN1"/>
<keyword evidence="1" id="KW-0472">Membrane</keyword>